<dbReference type="Gene3D" id="3.40.50.720">
    <property type="entry name" value="NAD(P)-binding Rossmann-like Domain"/>
    <property type="match status" value="1"/>
</dbReference>
<dbReference type="Proteomes" id="UP000460221">
    <property type="component" value="Unassembled WGS sequence"/>
</dbReference>
<dbReference type="Pfam" id="PF10728">
    <property type="entry name" value="DUF2520"/>
    <property type="match status" value="1"/>
</dbReference>
<dbReference type="PANTHER" id="PTHR40459:SF1">
    <property type="entry name" value="CONSERVED HYPOTHETICAL ALANINE AND LEUCINE RICH PROTEIN"/>
    <property type="match status" value="1"/>
</dbReference>
<dbReference type="InterPro" id="IPR018931">
    <property type="entry name" value="DUF2520"/>
</dbReference>
<keyword evidence="4" id="KW-1185">Reference proteome</keyword>
<organism evidence="3 4">
    <name type="scientific">Nakamurella alba</name>
    <dbReference type="NCBI Taxonomy" id="2665158"/>
    <lineage>
        <taxon>Bacteria</taxon>
        <taxon>Bacillati</taxon>
        <taxon>Actinomycetota</taxon>
        <taxon>Actinomycetes</taxon>
        <taxon>Nakamurellales</taxon>
        <taxon>Nakamurellaceae</taxon>
        <taxon>Nakamurella</taxon>
    </lineage>
</organism>
<evidence type="ECO:0000313" key="4">
    <source>
        <dbReference type="Proteomes" id="UP000460221"/>
    </source>
</evidence>
<dbReference type="InterPro" id="IPR019665">
    <property type="entry name" value="OxRdtase/DH_put_Rossmann_dom"/>
</dbReference>
<dbReference type="PANTHER" id="PTHR40459">
    <property type="entry name" value="CONSERVED HYPOTHETICAL ALANINE AND LEUCINE RICH PROTEIN"/>
    <property type="match status" value="1"/>
</dbReference>
<protein>
    <submittedName>
        <fullName evidence="3">DUF2520 domain-containing protein</fullName>
    </submittedName>
</protein>
<feature type="domain" description="DUF2520" evidence="2">
    <location>
        <begin position="136"/>
        <end position="259"/>
    </location>
</feature>
<dbReference type="SUPFAM" id="SSF48179">
    <property type="entry name" value="6-phosphogluconate dehydrogenase C-terminal domain-like"/>
    <property type="match status" value="1"/>
</dbReference>
<evidence type="ECO:0000259" key="2">
    <source>
        <dbReference type="Pfam" id="PF10728"/>
    </source>
</evidence>
<dbReference type="Gene3D" id="1.10.1040.20">
    <property type="entry name" value="ProC-like, C-terminal domain"/>
    <property type="match status" value="1"/>
</dbReference>
<dbReference type="InterPro" id="IPR037108">
    <property type="entry name" value="TM1727-like_C_sf"/>
</dbReference>
<feature type="domain" description="Putative oxidoreductase/dehydrogenase Rossmann-like" evidence="1">
    <location>
        <begin position="2"/>
        <end position="116"/>
    </location>
</feature>
<name>A0A7K1FN98_9ACTN</name>
<dbReference type="AlphaFoldDB" id="A0A7K1FN98"/>
<dbReference type="InterPro" id="IPR008927">
    <property type="entry name" value="6-PGluconate_DH-like_C_sf"/>
</dbReference>
<reference evidence="3 4" key="1">
    <citation type="submission" date="2019-11" db="EMBL/GenBank/DDBJ databases">
        <authorList>
            <person name="Jiang L.-Q."/>
        </authorList>
    </citation>
    <scope>NUCLEOTIDE SEQUENCE [LARGE SCALE GENOMIC DNA]</scope>
    <source>
        <strain evidence="3 4">YIM 132087</strain>
    </source>
</reference>
<sequence length="289" mass="28544">MGLVGAGRVGVVLTSALAAAGHPVAGVHARSDASWDRASAALGDVRRVADPTELRDGSVGLLLLAVSDTALPSVVAELAAAGRWDGVTAAHVAGTYGIGVLDPLTAQGAEPLAVHPAMTFTGAVDLETARLRGSRFAITGSPAGAAVGTRLVLDVGGVPVAVPEQARSLYHAAVVHACNHVVTLIAQAGEMLRAAGVDDPEVLRASSTAALDNALKAGIGALTGPVSRADTGTLHSHLAAIGAATPDALDSYLTLARATADLAAAAGRLDPAGHAAVLAALPGPDADQR</sequence>
<dbReference type="Pfam" id="PF10727">
    <property type="entry name" value="Rossmann-like"/>
    <property type="match status" value="1"/>
</dbReference>
<proteinExistence type="predicted"/>
<dbReference type="InterPro" id="IPR036291">
    <property type="entry name" value="NAD(P)-bd_dom_sf"/>
</dbReference>
<dbReference type="SUPFAM" id="SSF51735">
    <property type="entry name" value="NAD(P)-binding Rossmann-fold domains"/>
    <property type="match status" value="1"/>
</dbReference>
<gene>
    <name evidence="3" type="ORF">GIS00_12205</name>
</gene>
<comment type="caution">
    <text evidence="3">The sequence shown here is derived from an EMBL/GenBank/DDBJ whole genome shotgun (WGS) entry which is preliminary data.</text>
</comment>
<accession>A0A7K1FN98</accession>
<evidence type="ECO:0000259" key="1">
    <source>
        <dbReference type="Pfam" id="PF10727"/>
    </source>
</evidence>
<evidence type="ECO:0000313" key="3">
    <source>
        <dbReference type="EMBL" id="MTD14703.1"/>
    </source>
</evidence>
<dbReference type="EMBL" id="WLYK01000005">
    <property type="protein sequence ID" value="MTD14703.1"/>
    <property type="molecule type" value="Genomic_DNA"/>
</dbReference>